<evidence type="ECO:0000256" key="3">
    <source>
        <dbReference type="ARBA" id="ARBA00023125"/>
    </source>
</evidence>
<dbReference type="InterPro" id="IPR027417">
    <property type="entry name" value="P-loop_NTPase"/>
</dbReference>
<dbReference type="GO" id="GO:0005829">
    <property type="term" value="C:cytosol"/>
    <property type="evidence" value="ECO:0007669"/>
    <property type="project" value="TreeGrafter"/>
</dbReference>
<keyword evidence="4" id="KW-0472">Membrane</keyword>
<keyword evidence="8" id="KW-1185">Reference proteome</keyword>
<evidence type="ECO:0000256" key="2">
    <source>
        <dbReference type="ARBA" id="ARBA00022840"/>
    </source>
</evidence>
<keyword evidence="3" id="KW-0238">DNA-binding</keyword>
<reference evidence="7 8" key="1">
    <citation type="submission" date="2016-10" db="EMBL/GenBank/DDBJ databases">
        <authorList>
            <person name="de Groot N.N."/>
        </authorList>
    </citation>
    <scope>NUCLEOTIDE SEQUENCE [LARGE SCALE GENOMIC DNA]</scope>
    <source>
        <strain evidence="7 8">ATCC 43154</strain>
    </source>
</reference>
<sequence>MNPLPRWRLSLSTALGRLIALLTPERPPLADYPFTAHDVGLYHRTASATAVGVVDEQTWQEMLLEPYSARLAPATSIIGQQILHQRLRGAAGAEDGSNDADGTGGAGAARVRALSLDAPRQARLQQCCEGLRQTDVEISEQLFDAPHRTAPRWSAMLPWLPLGFLLLVAGGLASGWMLLWLGAVLVWLALLGVQMCFSDAVDQWERKLRTMQQLLRSHVLLARLDDPFTAALRGGAARAGKINRAITRSPLDMLPGVREYSDWLLLKNVRHYFASRDTVLLHLDLLRSSFLLVGRLEADLALARHLAATPQHCWVEPESAACGFASSSSPAPAPASVSEGAPPAVAPAAAAVAASPSAAAVPAPPRLRFEQVVHPLLERAAPLDFALDGRGAFISGQNGIGKSTLLRTVGLNLIVARAFGFCYARSASAPALPVYSSMQGEDALSSGESLYIAELRRARELLALAERGPGLFIIDEIFRGTNHIESISAAAAVLHSLAASGLVIVSSHNLVLAPLLADCLTPLCVSAPDGDQSRLRIAPGVLAETNGIALLSARGFGADIDAKARRVFDWLSEYLAEPQDCGQVLLQKAA</sequence>
<keyword evidence="4" id="KW-0812">Transmembrane</keyword>
<keyword evidence="4" id="KW-1133">Transmembrane helix</keyword>
<evidence type="ECO:0000313" key="8">
    <source>
        <dbReference type="Proteomes" id="UP000199470"/>
    </source>
</evidence>
<dbReference type="AlphaFoldDB" id="A0A1I4U5E7"/>
<name>A0A1I4U5E7_9BURK</name>
<dbReference type="GO" id="GO:0030983">
    <property type="term" value="F:mismatched DNA binding"/>
    <property type="evidence" value="ECO:0007669"/>
    <property type="project" value="InterPro"/>
</dbReference>
<dbReference type="InterPro" id="IPR003593">
    <property type="entry name" value="AAA+_ATPase"/>
</dbReference>
<evidence type="ECO:0000259" key="6">
    <source>
        <dbReference type="SMART" id="SM00534"/>
    </source>
</evidence>
<dbReference type="PANTHER" id="PTHR11361">
    <property type="entry name" value="DNA MISMATCH REPAIR PROTEIN MUTS FAMILY MEMBER"/>
    <property type="match status" value="1"/>
</dbReference>
<feature type="domain" description="AAA+ ATPase" evidence="5">
    <location>
        <begin position="388"/>
        <end position="527"/>
    </location>
</feature>
<feature type="transmembrane region" description="Helical" evidence="4">
    <location>
        <begin position="156"/>
        <end position="173"/>
    </location>
</feature>
<evidence type="ECO:0000256" key="1">
    <source>
        <dbReference type="ARBA" id="ARBA00022741"/>
    </source>
</evidence>
<gene>
    <name evidence="7" type="ORF">SAMN02982985_05502</name>
</gene>
<keyword evidence="1" id="KW-0547">Nucleotide-binding</keyword>
<evidence type="ECO:0000259" key="5">
    <source>
        <dbReference type="SMART" id="SM00382"/>
    </source>
</evidence>
<organism evidence="7 8">
    <name type="scientific">Rugamonas rubra</name>
    <dbReference type="NCBI Taxonomy" id="758825"/>
    <lineage>
        <taxon>Bacteria</taxon>
        <taxon>Pseudomonadati</taxon>
        <taxon>Pseudomonadota</taxon>
        <taxon>Betaproteobacteria</taxon>
        <taxon>Burkholderiales</taxon>
        <taxon>Oxalobacteraceae</taxon>
        <taxon>Telluria group</taxon>
        <taxon>Rugamonas</taxon>
    </lineage>
</organism>
<dbReference type="PANTHER" id="PTHR11361:SF99">
    <property type="entry name" value="DNA MISMATCH REPAIR PROTEIN"/>
    <property type="match status" value="1"/>
</dbReference>
<dbReference type="SMART" id="SM00534">
    <property type="entry name" value="MUTSac"/>
    <property type="match status" value="1"/>
</dbReference>
<evidence type="ECO:0000313" key="7">
    <source>
        <dbReference type="EMBL" id="SFM84212.1"/>
    </source>
</evidence>
<keyword evidence="2" id="KW-0067">ATP-binding</keyword>
<dbReference type="GO" id="GO:0006298">
    <property type="term" value="P:mismatch repair"/>
    <property type="evidence" value="ECO:0007669"/>
    <property type="project" value="InterPro"/>
</dbReference>
<dbReference type="STRING" id="758825.SAMN02982985_05502"/>
<feature type="domain" description="DNA mismatch repair proteins mutS family" evidence="6">
    <location>
        <begin position="389"/>
        <end position="569"/>
    </location>
</feature>
<evidence type="ECO:0000256" key="4">
    <source>
        <dbReference type="SAM" id="Phobius"/>
    </source>
</evidence>
<dbReference type="SUPFAM" id="SSF52540">
    <property type="entry name" value="P-loop containing nucleoside triphosphate hydrolases"/>
    <property type="match status" value="1"/>
</dbReference>
<accession>A0A1I4U5E7</accession>
<dbReference type="SMART" id="SM00382">
    <property type="entry name" value="AAA"/>
    <property type="match status" value="1"/>
</dbReference>
<dbReference type="RefSeq" id="WP_245774485.1">
    <property type="nucleotide sequence ID" value="NZ_FOTW01000037.1"/>
</dbReference>
<dbReference type="Pfam" id="PF00488">
    <property type="entry name" value="MutS_V"/>
    <property type="match status" value="1"/>
</dbReference>
<dbReference type="EMBL" id="FOTW01000037">
    <property type="protein sequence ID" value="SFM84212.1"/>
    <property type="molecule type" value="Genomic_DNA"/>
</dbReference>
<dbReference type="InterPro" id="IPR000432">
    <property type="entry name" value="DNA_mismatch_repair_MutS_C"/>
</dbReference>
<dbReference type="InterPro" id="IPR045076">
    <property type="entry name" value="MutS"/>
</dbReference>
<dbReference type="Proteomes" id="UP000199470">
    <property type="component" value="Unassembled WGS sequence"/>
</dbReference>
<protein>
    <submittedName>
        <fullName evidence="7">MutS domain V</fullName>
    </submittedName>
</protein>
<dbReference type="Gene3D" id="3.40.50.300">
    <property type="entry name" value="P-loop containing nucleotide triphosphate hydrolases"/>
    <property type="match status" value="1"/>
</dbReference>
<dbReference type="GO" id="GO:0140664">
    <property type="term" value="F:ATP-dependent DNA damage sensor activity"/>
    <property type="evidence" value="ECO:0007669"/>
    <property type="project" value="InterPro"/>
</dbReference>
<proteinExistence type="predicted"/>
<dbReference type="GO" id="GO:0005524">
    <property type="term" value="F:ATP binding"/>
    <property type="evidence" value="ECO:0007669"/>
    <property type="project" value="UniProtKB-KW"/>
</dbReference>